<proteinExistence type="predicted"/>
<gene>
    <name evidence="8" type="ORF">CCO02nite_26640</name>
</gene>
<feature type="transmembrane region" description="Helical" evidence="7">
    <location>
        <begin position="238"/>
        <end position="263"/>
    </location>
</feature>
<feature type="transmembrane region" description="Helical" evidence="7">
    <location>
        <begin position="209"/>
        <end position="226"/>
    </location>
</feature>
<sequence>MSPPRRVPAEPAGPAEVASGDDTTLAPGGISTGASDDLTTGPTNEGDPTPARATDDEPAADQPAADQRSARELEAGRIVVDDLPTVRVHHPSDLLGAVVALLGIVLVIVLATYAQHTTTGVAEDVQGFAELLQRILLVPVQVLLAVVTLVVPLAVLTELALRRLGRQLIEVLIASVAALVLNVAIAFMIHELGSDELVTGLSLRGELSLPAYIAMLSALLTVAGPRSRRRTVTWSWNLMWFTIGVLLITASVSLPGVAVSLLVGRVVGLVVKYLSGVRSERAYGASLVDGVRRAGFEPVRLRRVPTDDPADEVPDGDQAVRALVASSGYRAYELDTVDGRRLDVVVIDGDRQVAGMVSRVWRSLRLRGLEGRSVTSLRQTAERAALLSYAVEAAGTRTPELLAVAEEQDSMLLVHTHPGAAVPLSRLAPDDLTDDLLHDIWTQLRRAHRAGISHRALTSDTVLVDLVGTGADRVWLVGWGSGYVASTELTRRMDVAQLLAVLALRVGAQRALASAADSLSEDDVAQIGPLLQSITLPRETRTELRTNKRVLNDLRTELVARIPQADVEPQQLVRFGARTVLTIVVPIIAVLFVVTRINIDEISSALAESDWRWTALAFALGLLTIVGAAVALIAFAPVRLPVVRTHLVQSAASFVALAAPAGLGPAALNMRMLTKRGVSTPLAAATVAVVQVSQFTVTIIMLVLLSLVSGGEESSLPISPAVLVVIAAVGALVGLALLIPRVRAEVLKRIMPTLRQTWPRLVDMIGKPWRLALAVAGNLTMTLGFVLAFDACLHAFGQEASLIQVAIVYLAGNTAGAMVPTPGGMGAIEVALAASLTAVTGINAGVATSVAVLFRVVTYWVRIPIGWLAMRHLQRVGEL</sequence>
<dbReference type="InterPro" id="IPR022791">
    <property type="entry name" value="L-PG_synthase/AglD"/>
</dbReference>
<keyword evidence="9" id="KW-1185">Reference proteome</keyword>
<evidence type="ECO:0000256" key="5">
    <source>
        <dbReference type="ARBA" id="ARBA00023136"/>
    </source>
</evidence>
<evidence type="ECO:0000256" key="7">
    <source>
        <dbReference type="SAM" id="Phobius"/>
    </source>
</evidence>
<evidence type="ECO:0000256" key="1">
    <source>
        <dbReference type="ARBA" id="ARBA00004651"/>
    </source>
</evidence>
<name>A0A511JDI0_9CELL</name>
<accession>A0A511JDI0</accession>
<dbReference type="EMBL" id="BJWG01000013">
    <property type="protein sequence ID" value="GEL96006.1"/>
    <property type="molecule type" value="Genomic_DNA"/>
</dbReference>
<feature type="transmembrane region" description="Helical" evidence="7">
    <location>
        <begin position="682"/>
        <end position="706"/>
    </location>
</feature>
<comment type="caution">
    <text evidence="8">The sequence shown here is derived from an EMBL/GenBank/DDBJ whole genome shotgun (WGS) entry which is preliminary data.</text>
</comment>
<keyword evidence="2" id="KW-1003">Cell membrane</keyword>
<evidence type="ECO:0000256" key="4">
    <source>
        <dbReference type="ARBA" id="ARBA00022989"/>
    </source>
</evidence>
<keyword evidence="4 7" id="KW-1133">Transmembrane helix</keyword>
<feature type="transmembrane region" description="Helical" evidence="7">
    <location>
        <begin position="615"/>
        <end position="638"/>
    </location>
</feature>
<feature type="transmembrane region" description="Helical" evidence="7">
    <location>
        <begin position="575"/>
        <end position="594"/>
    </location>
</feature>
<dbReference type="RefSeq" id="WP_146843633.1">
    <property type="nucleotide sequence ID" value="NZ_BJWG01000013.1"/>
</dbReference>
<dbReference type="OrthoDB" id="5242664at2"/>
<evidence type="ECO:0000256" key="2">
    <source>
        <dbReference type="ARBA" id="ARBA00022475"/>
    </source>
</evidence>
<feature type="compositionally biased region" description="Polar residues" evidence="6">
    <location>
        <begin position="32"/>
        <end position="43"/>
    </location>
</feature>
<feature type="transmembrane region" description="Helical" evidence="7">
    <location>
        <begin position="168"/>
        <end position="189"/>
    </location>
</feature>
<organism evidence="8 9">
    <name type="scientific">Cellulomonas composti</name>
    <dbReference type="NCBI Taxonomy" id="266130"/>
    <lineage>
        <taxon>Bacteria</taxon>
        <taxon>Bacillati</taxon>
        <taxon>Actinomycetota</taxon>
        <taxon>Actinomycetes</taxon>
        <taxon>Micrococcales</taxon>
        <taxon>Cellulomonadaceae</taxon>
        <taxon>Cellulomonas</taxon>
    </lineage>
</organism>
<feature type="transmembrane region" description="Helical" evidence="7">
    <location>
        <begin position="650"/>
        <end position="670"/>
    </location>
</feature>
<dbReference type="AlphaFoldDB" id="A0A511JDI0"/>
<evidence type="ECO:0000313" key="9">
    <source>
        <dbReference type="Proteomes" id="UP000321720"/>
    </source>
</evidence>
<feature type="transmembrane region" description="Helical" evidence="7">
    <location>
        <begin position="718"/>
        <end position="739"/>
    </location>
</feature>
<feature type="transmembrane region" description="Helical" evidence="7">
    <location>
        <begin position="826"/>
        <end position="846"/>
    </location>
</feature>
<dbReference type="Pfam" id="PF03706">
    <property type="entry name" value="LPG_synthase_TM"/>
    <property type="match status" value="1"/>
</dbReference>
<dbReference type="NCBIfam" id="TIGR00374">
    <property type="entry name" value="flippase-like domain"/>
    <property type="match status" value="1"/>
</dbReference>
<dbReference type="PANTHER" id="PTHR39087">
    <property type="entry name" value="UPF0104 MEMBRANE PROTEIN MJ1595"/>
    <property type="match status" value="1"/>
</dbReference>
<dbReference type="Proteomes" id="UP000321720">
    <property type="component" value="Unassembled WGS sequence"/>
</dbReference>
<evidence type="ECO:0000256" key="6">
    <source>
        <dbReference type="SAM" id="MobiDB-lite"/>
    </source>
</evidence>
<dbReference type="GO" id="GO:0005886">
    <property type="term" value="C:plasma membrane"/>
    <property type="evidence" value="ECO:0007669"/>
    <property type="project" value="UniProtKB-SubCell"/>
</dbReference>
<feature type="transmembrane region" description="Helical" evidence="7">
    <location>
        <begin position="769"/>
        <end position="789"/>
    </location>
</feature>
<reference evidence="8 9" key="1">
    <citation type="submission" date="2019-07" db="EMBL/GenBank/DDBJ databases">
        <title>Whole genome shotgun sequence of Cellulomonas composti NBRC 100758.</title>
        <authorList>
            <person name="Hosoyama A."/>
            <person name="Uohara A."/>
            <person name="Ohji S."/>
            <person name="Ichikawa N."/>
        </authorList>
    </citation>
    <scope>NUCLEOTIDE SEQUENCE [LARGE SCALE GENOMIC DNA]</scope>
    <source>
        <strain evidence="8 9">NBRC 100758</strain>
    </source>
</reference>
<evidence type="ECO:0000256" key="3">
    <source>
        <dbReference type="ARBA" id="ARBA00022692"/>
    </source>
</evidence>
<feature type="transmembrane region" description="Helical" evidence="7">
    <location>
        <begin position="135"/>
        <end position="156"/>
    </location>
</feature>
<protein>
    <submittedName>
        <fullName evidence="8">Membrane protein</fullName>
    </submittedName>
</protein>
<comment type="subcellular location">
    <subcellularLocation>
        <location evidence="1">Cell membrane</location>
        <topology evidence="1">Multi-pass membrane protein</topology>
    </subcellularLocation>
</comment>
<feature type="transmembrane region" description="Helical" evidence="7">
    <location>
        <begin position="94"/>
        <end position="115"/>
    </location>
</feature>
<keyword evidence="3 7" id="KW-0812">Transmembrane</keyword>
<feature type="region of interest" description="Disordered" evidence="6">
    <location>
        <begin position="1"/>
        <end position="70"/>
    </location>
</feature>
<dbReference type="PANTHER" id="PTHR39087:SF2">
    <property type="entry name" value="UPF0104 MEMBRANE PROTEIN MJ1595"/>
    <property type="match status" value="1"/>
</dbReference>
<keyword evidence="5 7" id="KW-0472">Membrane</keyword>
<evidence type="ECO:0000313" key="8">
    <source>
        <dbReference type="EMBL" id="GEL96006.1"/>
    </source>
</evidence>
<feature type="compositionally biased region" description="Low complexity" evidence="6">
    <location>
        <begin position="9"/>
        <end position="18"/>
    </location>
</feature>